<evidence type="ECO:0000256" key="1">
    <source>
        <dbReference type="ARBA" id="ARBA00023125"/>
    </source>
</evidence>
<dbReference type="SUPFAM" id="SSF50249">
    <property type="entry name" value="Nucleic acid-binding proteins"/>
    <property type="match status" value="1"/>
</dbReference>
<accession>A0A540NAZ9</accession>
<evidence type="ECO:0000313" key="3">
    <source>
        <dbReference type="EMBL" id="TQE08215.1"/>
    </source>
</evidence>
<dbReference type="PANTHER" id="PTHR47165:SF4">
    <property type="entry name" value="OS03G0429900 PROTEIN"/>
    <property type="match status" value="1"/>
</dbReference>
<dbReference type="Proteomes" id="UP000315295">
    <property type="component" value="Unassembled WGS sequence"/>
</dbReference>
<dbReference type="GO" id="GO:0003677">
    <property type="term" value="F:DNA binding"/>
    <property type="evidence" value="ECO:0007669"/>
    <property type="project" value="UniProtKB-KW"/>
</dbReference>
<sequence length="125" mass="14191">MLSMKTTIVPVDKTSHEILIQWFNLIELEQLYERIGRDVELTDIFGCLTAVQPTEEVTIQRTRIAKKRNLNLQNIGGETVKITLWGETTMSFEDSGVQPVLPPVFVALTSLKVKQYQGHTPTCFI</sequence>
<reference evidence="3 4" key="1">
    <citation type="journal article" date="2019" name="G3 (Bethesda)">
        <title>Sequencing of a Wild Apple (Malus baccata) Genome Unravels the Differences Between Cultivated and Wild Apple Species Regarding Disease Resistance and Cold Tolerance.</title>
        <authorList>
            <person name="Chen X."/>
        </authorList>
    </citation>
    <scope>NUCLEOTIDE SEQUENCE [LARGE SCALE GENOMIC DNA]</scope>
    <source>
        <strain evidence="4">cv. Shandingzi</strain>
        <tissue evidence="3">Leaves</tissue>
    </source>
</reference>
<dbReference type="AlphaFoldDB" id="A0A540NAZ9"/>
<name>A0A540NAZ9_MALBA</name>
<dbReference type="Gene3D" id="2.40.50.140">
    <property type="entry name" value="Nucleic acid-binding proteins"/>
    <property type="match status" value="1"/>
</dbReference>
<keyword evidence="1" id="KW-0238">DNA-binding</keyword>
<organism evidence="3 4">
    <name type="scientific">Malus baccata</name>
    <name type="common">Siberian crab apple</name>
    <name type="synonym">Pyrus baccata</name>
    <dbReference type="NCBI Taxonomy" id="106549"/>
    <lineage>
        <taxon>Eukaryota</taxon>
        <taxon>Viridiplantae</taxon>
        <taxon>Streptophyta</taxon>
        <taxon>Embryophyta</taxon>
        <taxon>Tracheophyta</taxon>
        <taxon>Spermatophyta</taxon>
        <taxon>Magnoliopsida</taxon>
        <taxon>eudicotyledons</taxon>
        <taxon>Gunneridae</taxon>
        <taxon>Pentapetalae</taxon>
        <taxon>rosids</taxon>
        <taxon>fabids</taxon>
        <taxon>Rosales</taxon>
        <taxon>Rosaceae</taxon>
        <taxon>Amygdaloideae</taxon>
        <taxon>Maleae</taxon>
        <taxon>Malus</taxon>
    </lineage>
</organism>
<gene>
    <name evidence="3" type="ORF">C1H46_006182</name>
</gene>
<comment type="caution">
    <text evidence="3">The sequence shown here is derived from an EMBL/GenBank/DDBJ whole genome shotgun (WGS) entry which is preliminary data.</text>
</comment>
<evidence type="ECO:0000313" key="4">
    <source>
        <dbReference type="Proteomes" id="UP000315295"/>
    </source>
</evidence>
<dbReference type="Pfam" id="PF16900">
    <property type="entry name" value="REPA_OB_2"/>
    <property type="match status" value="1"/>
</dbReference>
<dbReference type="EMBL" id="VIEB01000074">
    <property type="protein sequence ID" value="TQE08215.1"/>
    <property type="molecule type" value="Genomic_DNA"/>
</dbReference>
<dbReference type="InterPro" id="IPR031657">
    <property type="entry name" value="REPA_OB_2"/>
</dbReference>
<feature type="domain" description="Replication protein A OB" evidence="2">
    <location>
        <begin position="40"/>
        <end position="120"/>
    </location>
</feature>
<keyword evidence="4" id="KW-1185">Reference proteome</keyword>
<dbReference type="InterPro" id="IPR012340">
    <property type="entry name" value="NA-bd_OB-fold"/>
</dbReference>
<dbReference type="PANTHER" id="PTHR47165">
    <property type="entry name" value="OS03G0429900 PROTEIN"/>
    <property type="match status" value="1"/>
</dbReference>
<proteinExistence type="predicted"/>
<protein>
    <recommendedName>
        <fullName evidence="2">Replication protein A OB domain-containing protein</fullName>
    </recommendedName>
</protein>
<evidence type="ECO:0000259" key="2">
    <source>
        <dbReference type="Pfam" id="PF16900"/>
    </source>
</evidence>